<feature type="compositionally biased region" description="Basic and acidic residues" evidence="1">
    <location>
        <begin position="53"/>
        <end position="66"/>
    </location>
</feature>
<evidence type="ECO:0000256" key="1">
    <source>
        <dbReference type="SAM" id="MobiDB-lite"/>
    </source>
</evidence>
<feature type="region of interest" description="Disordered" evidence="1">
    <location>
        <begin position="1"/>
        <end position="202"/>
    </location>
</feature>
<comment type="caution">
    <text evidence="2">The sequence shown here is derived from an EMBL/GenBank/DDBJ whole genome shotgun (WGS) entry which is preliminary data.</text>
</comment>
<dbReference type="Proteomes" id="UP001419268">
    <property type="component" value="Unassembled WGS sequence"/>
</dbReference>
<feature type="compositionally biased region" description="Basic and acidic residues" evidence="1">
    <location>
        <begin position="15"/>
        <end position="44"/>
    </location>
</feature>
<dbReference type="AlphaFoldDB" id="A0AAP0EDK5"/>
<evidence type="ECO:0000313" key="3">
    <source>
        <dbReference type="Proteomes" id="UP001419268"/>
    </source>
</evidence>
<evidence type="ECO:0000313" key="2">
    <source>
        <dbReference type="EMBL" id="KAK9088862.1"/>
    </source>
</evidence>
<proteinExistence type="predicted"/>
<accession>A0AAP0EDK5</accession>
<name>A0AAP0EDK5_9MAGN</name>
<gene>
    <name evidence="2" type="ORF">Scep_027944</name>
</gene>
<feature type="compositionally biased region" description="Low complexity" evidence="1">
    <location>
        <begin position="182"/>
        <end position="192"/>
    </location>
</feature>
<organism evidence="2 3">
    <name type="scientific">Stephania cephalantha</name>
    <dbReference type="NCBI Taxonomy" id="152367"/>
    <lineage>
        <taxon>Eukaryota</taxon>
        <taxon>Viridiplantae</taxon>
        <taxon>Streptophyta</taxon>
        <taxon>Embryophyta</taxon>
        <taxon>Tracheophyta</taxon>
        <taxon>Spermatophyta</taxon>
        <taxon>Magnoliopsida</taxon>
        <taxon>Ranunculales</taxon>
        <taxon>Menispermaceae</taxon>
        <taxon>Menispermoideae</taxon>
        <taxon>Cissampelideae</taxon>
        <taxon>Stephania</taxon>
    </lineage>
</organism>
<feature type="compositionally biased region" description="Low complexity" evidence="1">
    <location>
        <begin position="160"/>
        <end position="169"/>
    </location>
</feature>
<keyword evidence="3" id="KW-1185">Reference proteome</keyword>
<protein>
    <submittedName>
        <fullName evidence="2">Uncharacterized protein</fullName>
    </submittedName>
</protein>
<feature type="compositionally biased region" description="Basic and acidic residues" evidence="1">
    <location>
        <begin position="123"/>
        <end position="141"/>
    </location>
</feature>
<dbReference type="EMBL" id="JBBNAG010000012">
    <property type="protein sequence ID" value="KAK9088862.1"/>
    <property type="molecule type" value="Genomic_DNA"/>
</dbReference>
<sequence length="202" mass="22028">MAERGDRRCERLRRGRELPVRRRARREVADRKKQRAARHDDTIQRQRGGVPAARDEGARGARRLVETTDGEIGATTQRRRSRTSKASTNGGGDRARAKQRARRSRTATHGSARAAREAEDDGGERSAAREAPRQQQSDRDSGGATDNKNNGCERGDGQQRARCCAAVAQMIKSRRSGRSSTAPAARVGQRAARAGEDSSSAA</sequence>
<reference evidence="2 3" key="1">
    <citation type="submission" date="2024-01" db="EMBL/GenBank/DDBJ databases">
        <title>Genome assemblies of Stephania.</title>
        <authorList>
            <person name="Yang L."/>
        </authorList>
    </citation>
    <scope>NUCLEOTIDE SEQUENCE [LARGE SCALE GENOMIC DNA]</scope>
    <source>
        <strain evidence="2">JXDWG</strain>
        <tissue evidence="2">Leaf</tissue>
    </source>
</reference>
<feature type="compositionally biased region" description="Basic residues" evidence="1">
    <location>
        <begin position="97"/>
        <end position="106"/>
    </location>
</feature>